<dbReference type="Gene3D" id="3.30.160.60">
    <property type="entry name" value="Classic Zinc Finger"/>
    <property type="match status" value="3"/>
</dbReference>
<dbReference type="OrthoDB" id="3561125at2759"/>
<reference evidence="12" key="1">
    <citation type="submission" date="2021-12" db="EMBL/GenBank/DDBJ databases">
        <authorList>
            <person name="King R."/>
        </authorList>
    </citation>
    <scope>NUCLEOTIDE SEQUENCE</scope>
</reference>
<evidence type="ECO:0000256" key="4">
    <source>
        <dbReference type="ARBA" id="ARBA00022771"/>
    </source>
</evidence>
<gene>
    <name evidence="12" type="ORF">CINC_LOCUS8308</name>
</gene>
<dbReference type="Proteomes" id="UP001154114">
    <property type="component" value="Chromosome 26"/>
</dbReference>
<keyword evidence="3" id="KW-0677">Repeat</keyword>
<sequence>MKHSDHFLNIKTTAIKNIRRSKLKCHICKKRFKNKIDLQEHIQTHGLTNIQNSCFTCHATFQTDTELLTHLSEKHKTKHKKYLCKLCGYSTSKTSHYKQHTNTHTSINQQKCSYCDYTTNHPPNLRIHERIHTNDKPYTCNFNSCGYQCATKSALRSHELQHDRVRNTLYCDQCSYKTVYRQSLKKHLDSHRRNSVRTKY</sequence>
<evidence type="ECO:0000313" key="13">
    <source>
        <dbReference type="Proteomes" id="UP001154114"/>
    </source>
</evidence>
<dbReference type="GO" id="GO:0005634">
    <property type="term" value="C:nucleus"/>
    <property type="evidence" value="ECO:0007669"/>
    <property type="project" value="UniProtKB-SubCell"/>
</dbReference>
<evidence type="ECO:0000256" key="6">
    <source>
        <dbReference type="ARBA" id="ARBA00023015"/>
    </source>
</evidence>
<accession>A0A9N8Q0S5</accession>
<dbReference type="PROSITE" id="PS50157">
    <property type="entry name" value="ZINC_FINGER_C2H2_2"/>
    <property type="match status" value="4"/>
</dbReference>
<proteinExistence type="predicted"/>
<dbReference type="FunFam" id="3.30.160.60:FF:000145">
    <property type="entry name" value="Zinc finger protein 574"/>
    <property type="match status" value="1"/>
</dbReference>
<evidence type="ECO:0000256" key="9">
    <source>
        <dbReference type="ARBA" id="ARBA00023242"/>
    </source>
</evidence>
<evidence type="ECO:0000256" key="10">
    <source>
        <dbReference type="PROSITE-ProRule" id="PRU00042"/>
    </source>
</evidence>
<dbReference type="AlphaFoldDB" id="A0A9N8Q0S5"/>
<feature type="domain" description="C2H2-type" evidence="11">
    <location>
        <begin position="23"/>
        <end position="45"/>
    </location>
</feature>
<keyword evidence="2" id="KW-0479">Metal-binding</keyword>
<feature type="domain" description="C2H2-type" evidence="11">
    <location>
        <begin position="138"/>
        <end position="167"/>
    </location>
</feature>
<dbReference type="GO" id="GO:0045944">
    <property type="term" value="P:positive regulation of transcription by RNA polymerase II"/>
    <property type="evidence" value="ECO:0007669"/>
    <property type="project" value="TreeGrafter"/>
</dbReference>
<dbReference type="SMART" id="SM00355">
    <property type="entry name" value="ZnF_C2H2"/>
    <property type="match status" value="6"/>
</dbReference>
<evidence type="ECO:0000256" key="3">
    <source>
        <dbReference type="ARBA" id="ARBA00022737"/>
    </source>
</evidence>
<keyword evidence="5" id="KW-0862">Zinc</keyword>
<feature type="domain" description="C2H2-type" evidence="11">
    <location>
        <begin position="82"/>
        <end position="109"/>
    </location>
</feature>
<dbReference type="EMBL" id="LR824029">
    <property type="protein sequence ID" value="CAD0206011.1"/>
    <property type="molecule type" value="Genomic_DNA"/>
</dbReference>
<keyword evidence="4 10" id="KW-0863">Zinc-finger</keyword>
<name>A0A9N8Q0S5_CHRIL</name>
<evidence type="ECO:0000259" key="11">
    <source>
        <dbReference type="PROSITE" id="PS50157"/>
    </source>
</evidence>
<dbReference type="InterPro" id="IPR036236">
    <property type="entry name" value="Znf_C2H2_sf"/>
</dbReference>
<dbReference type="PANTHER" id="PTHR24403">
    <property type="entry name" value="ZINC FINGER PROTEIN"/>
    <property type="match status" value="1"/>
</dbReference>
<keyword evidence="9" id="KW-0539">Nucleus</keyword>
<evidence type="ECO:0000256" key="2">
    <source>
        <dbReference type="ARBA" id="ARBA00022723"/>
    </source>
</evidence>
<evidence type="ECO:0000256" key="7">
    <source>
        <dbReference type="ARBA" id="ARBA00023125"/>
    </source>
</evidence>
<feature type="domain" description="C2H2-type" evidence="11">
    <location>
        <begin position="110"/>
        <end position="137"/>
    </location>
</feature>
<dbReference type="GO" id="GO:0008270">
    <property type="term" value="F:zinc ion binding"/>
    <property type="evidence" value="ECO:0007669"/>
    <property type="project" value="UniProtKB-KW"/>
</dbReference>
<dbReference type="PANTHER" id="PTHR24403:SF67">
    <property type="entry name" value="FI01116P-RELATED"/>
    <property type="match status" value="1"/>
</dbReference>
<dbReference type="FunFam" id="3.30.160.60:FF:000325">
    <property type="entry name" value="ZFP90 zinc finger protein"/>
    <property type="match status" value="1"/>
</dbReference>
<dbReference type="InterPro" id="IPR013087">
    <property type="entry name" value="Znf_C2H2_type"/>
</dbReference>
<keyword evidence="7" id="KW-0238">DNA-binding</keyword>
<dbReference type="PROSITE" id="PS00028">
    <property type="entry name" value="ZINC_FINGER_C2H2_1"/>
    <property type="match status" value="3"/>
</dbReference>
<keyword evidence="6" id="KW-0805">Transcription regulation</keyword>
<evidence type="ECO:0000256" key="8">
    <source>
        <dbReference type="ARBA" id="ARBA00023163"/>
    </source>
</evidence>
<protein>
    <recommendedName>
        <fullName evidence="11">C2H2-type domain-containing protein</fullName>
    </recommendedName>
</protein>
<keyword evidence="13" id="KW-1185">Reference proteome</keyword>
<keyword evidence="8" id="KW-0804">Transcription</keyword>
<evidence type="ECO:0000313" key="12">
    <source>
        <dbReference type="EMBL" id="CAD0206011.1"/>
    </source>
</evidence>
<dbReference type="InterPro" id="IPR050688">
    <property type="entry name" value="Zinc_finger/UBP_domain"/>
</dbReference>
<organism evidence="12 13">
    <name type="scientific">Chrysodeixis includens</name>
    <name type="common">Soybean looper</name>
    <name type="synonym">Pseudoplusia includens</name>
    <dbReference type="NCBI Taxonomy" id="689277"/>
    <lineage>
        <taxon>Eukaryota</taxon>
        <taxon>Metazoa</taxon>
        <taxon>Ecdysozoa</taxon>
        <taxon>Arthropoda</taxon>
        <taxon>Hexapoda</taxon>
        <taxon>Insecta</taxon>
        <taxon>Pterygota</taxon>
        <taxon>Neoptera</taxon>
        <taxon>Endopterygota</taxon>
        <taxon>Lepidoptera</taxon>
        <taxon>Glossata</taxon>
        <taxon>Ditrysia</taxon>
        <taxon>Noctuoidea</taxon>
        <taxon>Noctuidae</taxon>
        <taxon>Plusiinae</taxon>
        <taxon>Chrysodeixis</taxon>
    </lineage>
</organism>
<comment type="subcellular location">
    <subcellularLocation>
        <location evidence="1">Nucleus</location>
    </subcellularLocation>
</comment>
<evidence type="ECO:0000256" key="1">
    <source>
        <dbReference type="ARBA" id="ARBA00004123"/>
    </source>
</evidence>
<evidence type="ECO:0000256" key="5">
    <source>
        <dbReference type="ARBA" id="ARBA00022833"/>
    </source>
</evidence>
<dbReference type="GO" id="GO:0003677">
    <property type="term" value="F:DNA binding"/>
    <property type="evidence" value="ECO:0007669"/>
    <property type="project" value="UniProtKB-KW"/>
</dbReference>
<dbReference type="SUPFAM" id="SSF57667">
    <property type="entry name" value="beta-beta-alpha zinc fingers"/>
    <property type="match status" value="3"/>
</dbReference>
<dbReference type="Pfam" id="PF00096">
    <property type="entry name" value="zf-C2H2"/>
    <property type="match status" value="2"/>
</dbReference>